<evidence type="ECO:0000256" key="8">
    <source>
        <dbReference type="SAM" id="Phobius"/>
    </source>
</evidence>
<evidence type="ECO:0000256" key="5">
    <source>
        <dbReference type="ARBA" id="ARBA00022692"/>
    </source>
</evidence>
<proteinExistence type="inferred from homology"/>
<feature type="transmembrane region" description="Helical" evidence="8">
    <location>
        <begin position="24"/>
        <end position="42"/>
    </location>
</feature>
<keyword evidence="11" id="KW-1185">Reference proteome</keyword>
<feature type="transmembrane region" description="Helical" evidence="8">
    <location>
        <begin position="417"/>
        <end position="437"/>
    </location>
</feature>
<accession>A0A7Y8VR65</accession>
<dbReference type="PANTHER" id="PTHR23517:SF15">
    <property type="entry name" value="PROTON-DEPENDENT OLIGOPEPTIDE FAMILY TRANSPORT PROTEIN"/>
    <property type="match status" value="1"/>
</dbReference>
<dbReference type="InterPro" id="IPR011701">
    <property type="entry name" value="MFS"/>
</dbReference>
<feature type="transmembrane region" description="Helical" evidence="8">
    <location>
        <begin position="232"/>
        <end position="252"/>
    </location>
</feature>
<keyword evidence="7 8" id="KW-0472">Membrane</keyword>
<sequence>METTSRKLPFGFYVCALSFTFERLAYYTAKYGMAIFPVLAVAKGGLGLTHAEGALLSSWFVAFTYITPVIGGIVADRWISPRILVPVGEILMGLGYLVAWQATGKGSLLLCILLVAIGTGFFKGNVSGINGRQFTDEQMLNKVFSLQYSFVNIGSFLGTTFLVLVGTTYGYRAMFLVCGLFLFLDTAWWLFGVRFLLNDAGKKPFLNNSAVVDTAEKAVEKSPLTRSEKKRVTAILIVTIFSGIFWLFWYMVYMPVYYNFGPVEQGGKGWANWAIGNWTMPTSWFDSANGLFCIILCPVFAAIWERMSRRAKGDWSMWRKTAIGILLLGICIVSMVFAAIMAKEGKGTPAGIWIIVLTSLLMTVGEVVFSPLGNAFISEYSPKQLLGTLLGVWPVVIFFAGLGYGPLYNFLAKYSFIKAYGAVAIIIIACGLVMLAVDKKFMNLVKGDN</sequence>
<dbReference type="GO" id="GO:0005886">
    <property type="term" value="C:plasma membrane"/>
    <property type="evidence" value="ECO:0007669"/>
    <property type="project" value="UniProtKB-SubCell"/>
</dbReference>
<feature type="transmembrane region" description="Helical" evidence="8">
    <location>
        <begin position="106"/>
        <end position="122"/>
    </location>
</feature>
<dbReference type="Pfam" id="PF07690">
    <property type="entry name" value="MFS_1"/>
    <property type="match status" value="1"/>
</dbReference>
<dbReference type="EMBL" id="JABXYR010000001">
    <property type="protein sequence ID" value="NWO23108.1"/>
    <property type="molecule type" value="Genomic_DNA"/>
</dbReference>
<organism evidence="10 11">
    <name type="scientific">Mogibacterium timidum</name>
    <dbReference type="NCBI Taxonomy" id="35519"/>
    <lineage>
        <taxon>Bacteria</taxon>
        <taxon>Bacillati</taxon>
        <taxon>Bacillota</taxon>
        <taxon>Clostridia</taxon>
        <taxon>Peptostreptococcales</taxon>
        <taxon>Anaerovoracaceae</taxon>
        <taxon>Mogibacterium</taxon>
    </lineage>
</organism>
<keyword evidence="6 8" id="KW-1133">Transmembrane helix</keyword>
<dbReference type="GO" id="GO:1904680">
    <property type="term" value="F:peptide transmembrane transporter activity"/>
    <property type="evidence" value="ECO:0007669"/>
    <property type="project" value="InterPro"/>
</dbReference>
<evidence type="ECO:0000313" key="11">
    <source>
        <dbReference type="Proteomes" id="UP000526307"/>
    </source>
</evidence>
<comment type="caution">
    <text evidence="10">The sequence shown here is derived from an EMBL/GenBank/DDBJ whole genome shotgun (WGS) entry which is preliminary data.</text>
</comment>
<evidence type="ECO:0000256" key="7">
    <source>
        <dbReference type="ARBA" id="ARBA00023136"/>
    </source>
</evidence>
<dbReference type="InterPro" id="IPR036259">
    <property type="entry name" value="MFS_trans_sf"/>
</dbReference>
<feature type="transmembrane region" description="Helical" evidence="8">
    <location>
        <begin position="385"/>
        <end position="405"/>
    </location>
</feature>
<name>A0A7Y8VR65_9FIRM</name>
<dbReference type="PROSITE" id="PS50850">
    <property type="entry name" value="MFS"/>
    <property type="match status" value="1"/>
</dbReference>
<dbReference type="RefSeq" id="WP_009643856.1">
    <property type="nucleotide sequence ID" value="NZ_CAJPUB010000001.1"/>
</dbReference>
<dbReference type="Gene3D" id="1.20.1250.20">
    <property type="entry name" value="MFS general substrate transporter like domains"/>
    <property type="match status" value="2"/>
</dbReference>
<dbReference type="CDD" id="cd17346">
    <property type="entry name" value="MFS_DtpA_like"/>
    <property type="match status" value="1"/>
</dbReference>
<feature type="transmembrane region" description="Helical" evidence="8">
    <location>
        <begin position="317"/>
        <end position="340"/>
    </location>
</feature>
<reference evidence="10 11" key="1">
    <citation type="submission" date="2020-06" db="EMBL/GenBank/DDBJ databases">
        <title>Mogibacterium timidum strain W9173 genomic sequence.</title>
        <authorList>
            <person name="Wade W.G."/>
            <person name="Johnston C.D."/>
            <person name="Chen T."/>
            <person name="Dewhirst F.E."/>
        </authorList>
    </citation>
    <scope>NUCLEOTIDE SEQUENCE [LARGE SCALE GENOMIC DNA]</scope>
    <source>
        <strain evidence="10 11">W9173</strain>
    </source>
</reference>
<keyword evidence="5 8" id="KW-0812">Transmembrane</keyword>
<evidence type="ECO:0000256" key="2">
    <source>
        <dbReference type="ARBA" id="ARBA00005982"/>
    </source>
</evidence>
<evidence type="ECO:0000256" key="4">
    <source>
        <dbReference type="ARBA" id="ARBA00022475"/>
    </source>
</evidence>
<comment type="similarity">
    <text evidence="2">Belongs to the major facilitator superfamily. Proton-dependent oligopeptide transporter (POT/PTR) (TC 2.A.17) family.</text>
</comment>
<dbReference type="Proteomes" id="UP000526307">
    <property type="component" value="Unassembled WGS sequence"/>
</dbReference>
<protein>
    <submittedName>
        <fullName evidence="10">Peptide MFS transporter</fullName>
    </submittedName>
</protein>
<evidence type="ECO:0000259" key="9">
    <source>
        <dbReference type="PROSITE" id="PS50850"/>
    </source>
</evidence>
<dbReference type="GO" id="GO:0015833">
    <property type="term" value="P:peptide transport"/>
    <property type="evidence" value="ECO:0007669"/>
    <property type="project" value="InterPro"/>
</dbReference>
<keyword evidence="4" id="KW-1003">Cell membrane</keyword>
<evidence type="ECO:0000256" key="6">
    <source>
        <dbReference type="ARBA" id="ARBA00022989"/>
    </source>
</evidence>
<dbReference type="InterPro" id="IPR005279">
    <property type="entry name" value="Dipep/tripep_permease"/>
</dbReference>
<feature type="transmembrane region" description="Helical" evidence="8">
    <location>
        <begin position="287"/>
        <end position="305"/>
    </location>
</feature>
<dbReference type="InterPro" id="IPR020846">
    <property type="entry name" value="MFS_dom"/>
</dbReference>
<feature type="transmembrane region" description="Helical" evidence="8">
    <location>
        <begin position="173"/>
        <end position="197"/>
    </location>
</feature>
<keyword evidence="3" id="KW-0813">Transport</keyword>
<dbReference type="SUPFAM" id="SSF103473">
    <property type="entry name" value="MFS general substrate transporter"/>
    <property type="match status" value="1"/>
</dbReference>
<feature type="domain" description="Major facilitator superfamily (MFS) profile" evidence="9">
    <location>
        <begin position="11"/>
        <end position="442"/>
    </location>
</feature>
<evidence type="ECO:0000256" key="1">
    <source>
        <dbReference type="ARBA" id="ARBA00004651"/>
    </source>
</evidence>
<dbReference type="AlphaFoldDB" id="A0A7Y8VR65"/>
<evidence type="ECO:0000313" key="10">
    <source>
        <dbReference type="EMBL" id="NWO23108.1"/>
    </source>
</evidence>
<dbReference type="InterPro" id="IPR050171">
    <property type="entry name" value="MFS_Transporters"/>
</dbReference>
<gene>
    <name evidence="10" type="ORF">HW270_03300</name>
</gene>
<evidence type="ECO:0000256" key="3">
    <source>
        <dbReference type="ARBA" id="ARBA00022448"/>
    </source>
</evidence>
<feature type="transmembrane region" description="Helical" evidence="8">
    <location>
        <begin position="54"/>
        <end position="75"/>
    </location>
</feature>
<feature type="transmembrane region" description="Helical" evidence="8">
    <location>
        <begin position="352"/>
        <end position="373"/>
    </location>
</feature>
<comment type="subcellular location">
    <subcellularLocation>
        <location evidence="1">Cell membrane</location>
        <topology evidence="1">Multi-pass membrane protein</topology>
    </subcellularLocation>
</comment>
<dbReference type="PANTHER" id="PTHR23517">
    <property type="entry name" value="RESISTANCE PROTEIN MDTM, PUTATIVE-RELATED-RELATED"/>
    <property type="match status" value="1"/>
</dbReference>
<feature type="transmembrane region" description="Helical" evidence="8">
    <location>
        <begin position="143"/>
        <end position="167"/>
    </location>
</feature>